<dbReference type="PANTHER" id="PTHR30349:SF41">
    <property type="entry name" value="INTEGRASE_RECOMBINASE PROTEIN MJ0367-RELATED"/>
    <property type="match status" value="1"/>
</dbReference>
<dbReference type="RefSeq" id="WP_341468008.1">
    <property type="nucleotide sequence ID" value="NZ_CP128399.1"/>
</dbReference>
<dbReference type="EMBL" id="JACATZ010000003">
    <property type="protein sequence ID" value="NWJ47694.1"/>
    <property type="molecule type" value="Genomic_DNA"/>
</dbReference>
<sequence>MKVQRLSLSGPDHQVAGVSWLLLDDNFLPVIPVQEFLSYLHNLERSPNTIRSYAHHLKLYWQYLTESQLDWSKVGLDELAAFVAWLRNPLPGIISLQPRLAKRSESTINTIVAVVSAFYDYQQRRGFATDLALYRSQSFPQRRYKDFLYHISKSKPVTTRLIKLKVPKRLPKTLTNAQVQQLLEACHNLRDRYLVSLLYQTGMRVGQALGLRHSDIHSWDNLIRIVTRQNNLNQARAKTLQPYSIHVSPELMSLYTRYLLDEFGDTDSDYVFVNLWEGAIGQPLHYESVIDLFHRLSKQTGLAVHPHMLRHTHATELFQNGWDAALVQKRLGHAQVQTTLNTYVHLTEADLKKAYQIYLERRAPRDE</sequence>
<dbReference type="Gene3D" id="1.10.150.130">
    <property type="match status" value="1"/>
</dbReference>
<dbReference type="GO" id="GO:0006310">
    <property type="term" value="P:DNA recombination"/>
    <property type="evidence" value="ECO:0007669"/>
    <property type="project" value="UniProtKB-KW"/>
</dbReference>
<dbReference type="EMBL" id="CP128399">
    <property type="protein sequence ID" value="WJW66127.1"/>
    <property type="molecule type" value="Genomic_DNA"/>
</dbReference>
<evidence type="ECO:0000256" key="5">
    <source>
        <dbReference type="PROSITE-ProRule" id="PRU01248"/>
    </source>
</evidence>
<feature type="domain" description="Core-binding (CB)" evidence="7">
    <location>
        <begin position="27"/>
        <end position="123"/>
    </location>
</feature>
<evidence type="ECO:0000313" key="10">
    <source>
        <dbReference type="EMBL" id="WJW69600.1"/>
    </source>
</evidence>
<dbReference type="InterPro" id="IPR011010">
    <property type="entry name" value="DNA_brk_join_enz"/>
</dbReference>
<dbReference type="InterPro" id="IPR004107">
    <property type="entry name" value="Integrase_SAM-like_N"/>
</dbReference>
<dbReference type="PROSITE" id="PS51898">
    <property type="entry name" value="TYR_RECOMBINASE"/>
    <property type="match status" value="1"/>
</dbReference>
<keyword evidence="3 5" id="KW-0238">DNA-binding</keyword>
<feature type="domain" description="Tyr recombinase" evidence="6">
    <location>
        <begin position="169"/>
        <end position="356"/>
    </location>
</feature>
<dbReference type="InterPro" id="IPR044068">
    <property type="entry name" value="CB"/>
</dbReference>
<dbReference type="Pfam" id="PF02899">
    <property type="entry name" value="Phage_int_SAM_1"/>
    <property type="match status" value="1"/>
</dbReference>
<dbReference type="PROSITE" id="PS51900">
    <property type="entry name" value="CB"/>
    <property type="match status" value="1"/>
</dbReference>
<accession>A0A8T7M6H2</accession>
<dbReference type="Proteomes" id="UP001431572">
    <property type="component" value="Chromosome 2"/>
</dbReference>
<evidence type="ECO:0000256" key="2">
    <source>
        <dbReference type="ARBA" id="ARBA00022908"/>
    </source>
</evidence>
<gene>
    <name evidence="8" type="ORF">HXX08_17715</name>
    <name evidence="9" type="ORF">OZ401_001916</name>
    <name evidence="10" type="ORF">OZ401_003227</name>
</gene>
<dbReference type="InterPro" id="IPR050090">
    <property type="entry name" value="Tyrosine_recombinase_XerCD"/>
</dbReference>
<dbReference type="Proteomes" id="UP001431572">
    <property type="component" value="Chromosome 1"/>
</dbReference>
<evidence type="ECO:0000259" key="6">
    <source>
        <dbReference type="PROSITE" id="PS51898"/>
    </source>
</evidence>
<organism evidence="8 11">
    <name type="scientific">Candidatus Chlorohelix allophototropha</name>
    <dbReference type="NCBI Taxonomy" id="3003348"/>
    <lineage>
        <taxon>Bacteria</taxon>
        <taxon>Bacillati</taxon>
        <taxon>Chloroflexota</taxon>
        <taxon>Chloroflexia</taxon>
        <taxon>Candidatus Chloroheliales</taxon>
        <taxon>Candidatus Chloroheliaceae</taxon>
        <taxon>Candidatus Chlorohelix</taxon>
    </lineage>
</organism>
<evidence type="ECO:0000313" key="9">
    <source>
        <dbReference type="EMBL" id="WJW66127.1"/>
    </source>
</evidence>
<comment type="similarity">
    <text evidence="1">Belongs to the 'phage' integrase family.</text>
</comment>
<reference evidence="9" key="2">
    <citation type="journal article" date="2024" name="Nature">
        <title>Anoxygenic phototroph of the Chloroflexota uses a type I reaction centre.</title>
        <authorList>
            <person name="Tsuji J.M."/>
            <person name="Shaw N.A."/>
            <person name="Nagashima S."/>
            <person name="Venkiteswaran J.J."/>
            <person name="Schiff S.L."/>
            <person name="Watanabe T."/>
            <person name="Fukui M."/>
            <person name="Hanada S."/>
            <person name="Tank M."/>
            <person name="Neufeld J.D."/>
        </authorList>
    </citation>
    <scope>NUCLEOTIDE SEQUENCE</scope>
    <source>
        <strain evidence="9">L227-S17</strain>
    </source>
</reference>
<evidence type="ECO:0000256" key="3">
    <source>
        <dbReference type="ARBA" id="ARBA00023125"/>
    </source>
</evidence>
<dbReference type="InterPro" id="IPR013762">
    <property type="entry name" value="Integrase-like_cat_sf"/>
</dbReference>
<evidence type="ECO:0000256" key="1">
    <source>
        <dbReference type="ARBA" id="ARBA00008857"/>
    </source>
</evidence>
<evidence type="ECO:0000259" key="7">
    <source>
        <dbReference type="PROSITE" id="PS51900"/>
    </source>
</evidence>
<name>A0A8T7M6H2_9CHLR</name>
<dbReference type="PANTHER" id="PTHR30349">
    <property type="entry name" value="PHAGE INTEGRASE-RELATED"/>
    <property type="match status" value="1"/>
</dbReference>
<keyword evidence="4" id="KW-0233">DNA recombination</keyword>
<dbReference type="InterPro" id="IPR002104">
    <property type="entry name" value="Integrase_catalytic"/>
</dbReference>
<evidence type="ECO:0000256" key="4">
    <source>
        <dbReference type="ARBA" id="ARBA00023172"/>
    </source>
</evidence>
<dbReference type="InterPro" id="IPR010998">
    <property type="entry name" value="Integrase_recombinase_N"/>
</dbReference>
<keyword evidence="12" id="KW-1185">Reference proteome</keyword>
<proteinExistence type="inferred from homology"/>
<reference evidence="8 11" key="1">
    <citation type="submission" date="2020-06" db="EMBL/GenBank/DDBJ databases">
        <title>Anoxygenic phototrophic Chloroflexota member uses a Type I reaction center.</title>
        <authorList>
            <person name="Tsuji J.M."/>
            <person name="Shaw N.A."/>
            <person name="Nagashima S."/>
            <person name="Venkiteswaran J."/>
            <person name="Schiff S.L."/>
            <person name="Hanada S."/>
            <person name="Tank M."/>
            <person name="Neufeld J.D."/>
        </authorList>
    </citation>
    <scope>NUCLEOTIDE SEQUENCE [LARGE SCALE GENOMIC DNA]</scope>
    <source>
        <strain evidence="8">L227-S17</strain>
    </source>
</reference>
<evidence type="ECO:0000313" key="8">
    <source>
        <dbReference type="EMBL" id="NWJ47694.1"/>
    </source>
</evidence>
<dbReference type="SUPFAM" id="SSF56349">
    <property type="entry name" value="DNA breaking-rejoining enzymes"/>
    <property type="match status" value="1"/>
</dbReference>
<dbReference type="AlphaFoldDB" id="A0A8T7M6H2"/>
<evidence type="ECO:0000313" key="11">
    <source>
        <dbReference type="Proteomes" id="UP000521676"/>
    </source>
</evidence>
<dbReference type="EMBL" id="CP128400">
    <property type="protein sequence ID" value="WJW69600.1"/>
    <property type="molecule type" value="Genomic_DNA"/>
</dbReference>
<dbReference type="Gene3D" id="1.10.443.10">
    <property type="entry name" value="Intergrase catalytic core"/>
    <property type="match status" value="1"/>
</dbReference>
<dbReference type="GO" id="GO:0015074">
    <property type="term" value="P:DNA integration"/>
    <property type="evidence" value="ECO:0007669"/>
    <property type="project" value="UniProtKB-KW"/>
</dbReference>
<evidence type="ECO:0000313" key="12">
    <source>
        <dbReference type="Proteomes" id="UP001431572"/>
    </source>
</evidence>
<protein>
    <submittedName>
        <fullName evidence="9">Site-specific integrase</fullName>
    </submittedName>
    <submittedName>
        <fullName evidence="8">Tyrosine-type recombinase/integrase</fullName>
    </submittedName>
</protein>
<keyword evidence="2" id="KW-0229">DNA integration</keyword>
<dbReference type="GO" id="GO:0003677">
    <property type="term" value="F:DNA binding"/>
    <property type="evidence" value="ECO:0007669"/>
    <property type="project" value="UniProtKB-UniRule"/>
</dbReference>
<dbReference type="Proteomes" id="UP000521676">
    <property type="component" value="Unassembled WGS sequence"/>
</dbReference>
<dbReference type="Pfam" id="PF00589">
    <property type="entry name" value="Phage_integrase"/>
    <property type="match status" value="1"/>
</dbReference>